<name>A0A843VRZ5_COLES</name>
<feature type="compositionally biased region" description="Polar residues" evidence="2">
    <location>
        <begin position="1411"/>
        <end position="1449"/>
    </location>
</feature>
<dbReference type="InterPro" id="IPR004343">
    <property type="entry name" value="Plus-3_dom"/>
</dbReference>
<reference evidence="7" key="1">
    <citation type="submission" date="2017-07" db="EMBL/GenBank/DDBJ databases">
        <title>Taro Niue Genome Assembly and Annotation.</title>
        <authorList>
            <person name="Atibalentja N."/>
            <person name="Keating K."/>
            <person name="Fields C.J."/>
        </authorList>
    </citation>
    <scope>NUCLEOTIDE SEQUENCE</scope>
    <source>
        <strain evidence="7">Niue_2</strain>
        <tissue evidence="7">Leaf</tissue>
    </source>
</reference>
<dbReference type="InterPro" id="IPR003169">
    <property type="entry name" value="GYF"/>
</dbReference>
<dbReference type="InterPro" id="IPR035445">
    <property type="entry name" value="GYF-like_dom_sf"/>
</dbReference>
<dbReference type="CDD" id="cd10567">
    <property type="entry name" value="SWIB-MDM2_like"/>
    <property type="match status" value="1"/>
</dbReference>
<feature type="region of interest" description="Disordered" evidence="2">
    <location>
        <begin position="1030"/>
        <end position="1056"/>
    </location>
</feature>
<dbReference type="InterPro" id="IPR058668">
    <property type="entry name" value="NERD_dom"/>
</dbReference>
<dbReference type="Pfam" id="PF25980">
    <property type="entry name" value="NERD_plant"/>
    <property type="match status" value="1"/>
</dbReference>
<feature type="domain" description="GYF" evidence="4">
    <location>
        <begin position="690"/>
        <end position="744"/>
    </location>
</feature>
<feature type="compositionally biased region" description="Polar residues" evidence="2">
    <location>
        <begin position="661"/>
        <end position="679"/>
    </location>
</feature>
<dbReference type="Pfam" id="PF13966">
    <property type="entry name" value="zf-RVT"/>
    <property type="match status" value="1"/>
</dbReference>
<dbReference type="InterPro" id="IPR036885">
    <property type="entry name" value="SWIB_MDM2_dom_sf"/>
</dbReference>
<keyword evidence="1" id="KW-0479">Metal-binding</keyword>
<dbReference type="SUPFAM" id="SSF159042">
    <property type="entry name" value="Plus3-like"/>
    <property type="match status" value="1"/>
</dbReference>
<dbReference type="Pfam" id="PF02213">
    <property type="entry name" value="GYF"/>
    <property type="match status" value="1"/>
</dbReference>
<dbReference type="SMART" id="SM00719">
    <property type="entry name" value="Plus3"/>
    <property type="match status" value="1"/>
</dbReference>
<keyword evidence="8" id="KW-1185">Reference proteome</keyword>
<evidence type="ECO:0000256" key="2">
    <source>
        <dbReference type="SAM" id="MobiDB-lite"/>
    </source>
</evidence>
<dbReference type="InterPro" id="IPR019835">
    <property type="entry name" value="SWIB_domain"/>
</dbReference>
<proteinExistence type="predicted"/>
<evidence type="ECO:0000259" key="6">
    <source>
        <dbReference type="PROSITE" id="PS51925"/>
    </source>
</evidence>
<dbReference type="SMART" id="SM00444">
    <property type="entry name" value="GYF"/>
    <property type="match status" value="1"/>
</dbReference>
<feature type="domain" description="Plus3" evidence="5">
    <location>
        <begin position="350"/>
        <end position="487"/>
    </location>
</feature>
<feature type="compositionally biased region" description="Polar residues" evidence="2">
    <location>
        <begin position="1141"/>
        <end position="1164"/>
    </location>
</feature>
<feature type="compositionally biased region" description="Basic and acidic residues" evidence="2">
    <location>
        <begin position="1194"/>
        <end position="1205"/>
    </location>
</feature>
<feature type="domain" description="C3H1-type" evidence="3">
    <location>
        <begin position="1530"/>
        <end position="1550"/>
    </location>
</feature>
<evidence type="ECO:0008006" key="9">
    <source>
        <dbReference type="Google" id="ProtNLM"/>
    </source>
</evidence>
<dbReference type="SUPFAM" id="SSF47592">
    <property type="entry name" value="SWIB/MDM2 domain"/>
    <property type="match status" value="1"/>
</dbReference>
<feature type="compositionally biased region" description="Polar residues" evidence="2">
    <location>
        <begin position="776"/>
        <end position="788"/>
    </location>
</feature>
<dbReference type="OrthoDB" id="6415790at2759"/>
<dbReference type="PANTHER" id="PTHR46695:SF5">
    <property type="entry name" value="RNA POLYMERASE-ASSOCIATED PROTEIN RTF1 HOMOLOG"/>
    <property type="match status" value="1"/>
</dbReference>
<gene>
    <name evidence="7" type="ORF">Taro_026667</name>
</gene>
<dbReference type="SMART" id="SM00151">
    <property type="entry name" value="SWIB"/>
    <property type="match status" value="1"/>
</dbReference>
<evidence type="ECO:0000259" key="4">
    <source>
        <dbReference type="PROSITE" id="PS50829"/>
    </source>
</evidence>
<evidence type="ECO:0000313" key="7">
    <source>
        <dbReference type="EMBL" id="MQL94019.1"/>
    </source>
</evidence>
<dbReference type="SUPFAM" id="SSF55277">
    <property type="entry name" value="GYF domain"/>
    <property type="match status" value="1"/>
</dbReference>
<dbReference type="CDD" id="cd00072">
    <property type="entry name" value="GYF"/>
    <property type="match status" value="1"/>
</dbReference>
<feature type="compositionally biased region" description="Basic residues" evidence="2">
    <location>
        <begin position="177"/>
        <end position="187"/>
    </location>
</feature>
<feature type="compositionally biased region" description="Polar residues" evidence="2">
    <location>
        <begin position="900"/>
        <end position="914"/>
    </location>
</feature>
<feature type="region of interest" description="Disordered" evidence="2">
    <location>
        <begin position="518"/>
        <end position="604"/>
    </location>
</feature>
<feature type="zinc finger region" description="C3H1-type" evidence="1">
    <location>
        <begin position="1530"/>
        <end position="1550"/>
    </location>
</feature>
<feature type="compositionally biased region" description="Low complexity" evidence="2">
    <location>
        <begin position="1165"/>
        <end position="1174"/>
    </location>
</feature>
<dbReference type="Proteomes" id="UP000652761">
    <property type="component" value="Unassembled WGS sequence"/>
</dbReference>
<dbReference type="EMBL" id="NMUH01001623">
    <property type="protein sequence ID" value="MQL94019.1"/>
    <property type="molecule type" value="Genomic_DNA"/>
</dbReference>
<dbReference type="Pfam" id="PF03126">
    <property type="entry name" value="Plus-3"/>
    <property type="match status" value="1"/>
</dbReference>
<feature type="region of interest" description="Disordered" evidence="2">
    <location>
        <begin position="647"/>
        <end position="679"/>
    </location>
</feature>
<feature type="domain" description="DM2" evidence="6">
    <location>
        <begin position="206"/>
        <end position="289"/>
    </location>
</feature>
<dbReference type="PROSITE" id="PS50829">
    <property type="entry name" value="GYF"/>
    <property type="match status" value="1"/>
</dbReference>
<keyword evidence="1" id="KW-0862">Zinc</keyword>
<feature type="region of interest" description="Disordered" evidence="2">
    <location>
        <begin position="1254"/>
        <end position="1273"/>
    </location>
</feature>
<dbReference type="Gene3D" id="1.10.245.10">
    <property type="entry name" value="SWIB/MDM2 domain"/>
    <property type="match status" value="1"/>
</dbReference>
<dbReference type="GO" id="GO:0003677">
    <property type="term" value="F:DNA binding"/>
    <property type="evidence" value="ECO:0007669"/>
    <property type="project" value="InterPro"/>
</dbReference>
<feature type="compositionally biased region" description="Polar residues" evidence="2">
    <location>
        <begin position="1457"/>
        <end position="1469"/>
    </location>
</feature>
<dbReference type="PROSITE" id="PS50103">
    <property type="entry name" value="ZF_C3H1"/>
    <property type="match status" value="1"/>
</dbReference>
<comment type="caution">
    <text evidence="7">The sequence shown here is derived from an EMBL/GenBank/DDBJ whole genome shotgun (WGS) entry which is preliminary data.</text>
</comment>
<accession>A0A843VRZ5</accession>
<dbReference type="PROSITE" id="PS51360">
    <property type="entry name" value="PLUS3"/>
    <property type="match status" value="1"/>
</dbReference>
<feature type="compositionally biased region" description="Polar residues" evidence="2">
    <location>
        <begin position="829"/>
        <end position="839"/>
    </location>
</feature>
<feature type="compositionally biased region" description="Basic and acidic residues" evidence="2">
    <location>
        <begin position="547"/>
        <end position="567"/>
    </location>
</feature>
<organism evidence="7 8">
    <name type="scientific">Colocasia esculenta</name>
    <name type="common">Wild taro</name>
    <name type="synonym">Arum esculentum</name>
    <dbReference type="NCBI Taxonomy" id="4460"/>
    <lineage>
        <taxon>Eukaryota</taxon>
        <taxon>Viridiplantae</taxon>
        <taxon>Streptophyta</taxon>
        <taxon>Embryophyta</taxon>
        <taxon>Tracheophyta</taxon>
        <taxon>Spermatophyta</taxon>
        <taxon>Magnoliopsida</taxon>
        <taxon>Liliopsida</taxon>
        <taxon>Araceae</taxon>
        <taxon>Aroideae</taxon>
        <taxon>Colocasieae</taxon>
        <taxon>Colocasia</taxon>
    </lineage>
</organism>
<dbReference type="InterPro" id="IPR026960">
    <property type="entry name" value="RVT-Znf"/>
</dbReference>
<dbReference type="PANTHER" id="PTHR46695">
    <property type="entry name" value="ZINC FINGER CCCH DOMAIN-CONTAINING PROTEIN 44-RELATED"/>
    <property type="match status" value="1"/>
</dbReference>
<dbReference type="Gene3D" id="3.90.70.200">
    <property type="entry name" value="Plus-3 domain"/>
    <property type="match status" value="1"/>
</dbReference>
<feature type="compositionally biased region" description="Low complexity" evidence="2">
    <location>
        <begin position="582"/>
        <end position="596"/>
    </location>
</feature>
<evidence type="ECO:0000313" key="8">
    <source>
        <dbReference type="Proteomes" id="UP000652761"/>
    </source>
</evidence>
<evidence type="ECO:0000256" key="1">
    <source>
        <dbReference type="PROSITE-ProRule" id="PRU00723"/>
    </source>
</evidence>
<evidence type="ECO:0000259" key="3">
    <source>
        <dbReference type="PROSITE" id="PS50103"/>
    </source>
</evidence>
<evidence type="ECO:0000259" key="5">
    <source>
        <dbReference type="PROSITE" id="PS51360"/>
    </source>
</evidence>
<dbReference type="GO" id="GO:0008270">
    <property type="term" value="F:zinc ion binding"/>
    <property type="evidence" value="ECO:0007669"/>
    <property type="project" value="UniProtKB-KW"/>
</dbReference>
<feature type="region of interest" description="Disordered" evidence="2">
    <location>
        <begin position="298"/>
        <end position="343"/>
    </location>
</feature>
<dbReference type="InterPro" id="IPR036128">
    <property type="entry name" value="Plus3-like_sf"/>
</dbReference>
<feature type="compositionally biased region" description="Polar residues" evidence="2">
    <location>
        <begin position="1034"/>
        <end position="1056"/>
    </location>
</feature>
<keyword evidence="1" id="KW-0863">Zinc-finger</keyword>
<feature type="compositionally biased region" description="Basic and acidic residues" evidence="2">
    <location>
        <begin position="518"/>
        <end position="533"/>
    </location>
</feature>
<feature type="region of interest" description="Disordered" evidence="2">
    <location>
        <begin position="770"/>
        <end position="925"/>
    </location>
</feature>
<sequence>MWEKEGAFSIRSACNIISDGGACHSLHDHIWRPKSPLKGKLLAWRISHGSLQTRDRLSHFLPDIQPTCVLCGEDDETLDHLFADCSYSWGCEGKLLGGPTAGVDFDDRNSWMFLFKDYWLDLKRKLSLTLEEILKAKNPWKGPLAQNEESSDELYDAKDDLGSSSDSSSVRREGNKPARKKARRRSKTTAGDVEPVKLLNIESTSLPEDSEWASEELLEFVSHMRGGDKSVMCQFDVHTLLLEYIKQNNLRDPRKKSQIICDSRLEKLFAKARVGHFEMLKLLESHFLLKETSQAVTDDNQGGVVDPEFGQMDTEGNSEVVPRTGSEKKRKSRKKTEEREPQNNLDDYAAIDIHNISLIYLRRNLMEELLDDTENFSEKVLGSFVRIRISGAGQRQDMYRLVQVIGTGKAGEKYKTGKRTTDITLEILNLDKTEVICIDTISNQEFTERDVLEKAMALQAVRVNEASIMLYIYSLENEKMRLSHLRDRASEKGRRKEYPSSVYLQWFRHLQLLNSPEERSRRLTDVPEIHADPNMDPNYESAEEESGDKRQDNFVRSTDSRFSRMGRELNPSPKGNMGSTDSWSGSRRGSASWESSKNLSTRGAWERVDTSSVPIDKVNEVTLNQVKDLYLANSWDPSKSLATAGVTETGIRGNGPDGTKSRQAQSLSSETVSTTQRDETAVQSNINENEKMWHYQDPSAKVQGPFSMTQLRKWNTTGYFPANLRIWRASEKQEESILLSDALVGKFRKEPPPPKMQNNTSTHLAKVSPAVVAREGNTTGNWRGNNESWVEKRKDEVGSSSGVWEPSKDANAWSSQPKVHAVPPPSVVPLSTNLDQASAHQARDRSGSNGRWKGGPSHGNSWGSHGPAAFHPSGHGYERQHSGFVYPGHQSPGEHLKGQAASSSNQWVNDSFNLPTPPPRPGGGWMGSQSIGNQPSASLNIAVQPAVSGWAGTAVGGGNSLQFPSVAINEASKVSAYVQQPPSAAGTLASWGSSTSLLKPTEMAANWNSSSTAPIAMVKESVLSDSLAGAHAPSLQNGPSATDRQTSSAQSPFNNDLTVTSCNFQKNMHMKDDCPSPTPKDEQAKFDALISETNQQSNIYVDPGKSLSPIRSVDSIQYPASAAASASMQMLNVLSVDQVNQSSQPASSTTNLPSNNEMSSTKSPSGLDDLGSLSYQKQIDVPSDPKYSSPSQEKASDFSQRKETESLVAKLPSEGDGLEQTPHTQNLQIFDPAKSGHLVLPAVRTDWSMPSPTPMIEPSVSHGGTDSALGVSTSSTQWNSSMQMQGTGNNEIRHHGVGISQENMNRGVEPGKESGHINHGVQGTTNAGLGAVMPANAGSVWANPPQANTNVNVGWCPPQQGNANMNMFWVALAQANPGWGSQLQANPNPNPNPNPGWVLTAPANTAAVSSWGTVAQPGNPNPNQVWGPATQSNANATSGWAVPQSNANPNAGWFGQGNVNVGSNASGANPGSWGAQLKQNADGYPAHSDRGFQNNDAGHGGGRHGWNRSQNSGGGGPSRGPPPRGQMAGICKYHESGHCKKGAHCNFLHT</sequence>
<dbReference type="InterPro" id="IPR000571">
    <property type="entry name" value="Znf_CCCH"/>
</dbReference>
<feature type="region of interest" description="Disordered" evidence="2">
    <location>
        <begin position="1141"/>
        <end position="1207"/>
    </location>
</feature>
<feature type="region of interest" description="Disordered" evidence="2">
    <location>
        <begin position="142"/>
        <end position="190"/>
    </location>
</feature>
<dbReference type="PROSITE" id="PS51925">
    <property type="entry name" value="SWIB_MDM2"/>
    <property type="match status" value="1"/>
</dbReference>
<feature type="region of interest" description="Disordered" evidence="2">
    <location>
        <begin position="1411"/>
        <end position="1529"/>
    </location>
</feature>
<dbReference type="InterPro" id="IPR003121">
    <property type="entry name" value="SWIB_MDM2_domain"/>
</dbReference>
<dbReference type="Gene3D" id="3.30.1490.40">
    <property type="match status" value="1"/>
</dbReference>
<dbReference type="Pfam" id="PF02201">
    <property type="entry name" value="SWIB"/>
    <property type="match status" value="1"/>
</dbReference>
<protein>
    <recommendedName>
        <fullName evidence="9">Zinc finger CCCH domain-containing protein 19</fullName>
    </recommendedName>
</protein>